<evidence type="ECO:0000256" key="6">
    <source>
        <dbReference type="ARBA" id="ARBA00023180"/>
    </source>
</evidence>
<accession>A0A9R1TC53</accession>
<evidence type="ECO:0000256" key="5">
    <source>
        <dbReference type="ARBA" id="ARBA00023098"/>
    </source>
</evidence>
<name>A0A0C9Q4I3_9HYME</name>
<keyword evidence="5" id="KW-0443">Lipid metabolism</keyword>
<keyword evidence="3 7" id="KW-0378">Hydrolase</keyword>
<organism evidence="11">
    <name type="scientific">Fopius arisanus</name>
    <dbReference type="NCBI Taxonomy" id="64838"/>
    <lineage>
        <taxon>Eukaryota</taxon>
        <taxon>Metazoa</taxon>
        <taxon>Ecdysozoa</taxon>
        <taxon>Arthropoda</taxon>
        <taxon>Hexapoda</taxon>
        <taxon>Insecta</taxon>
        <taxon>Pterygota</taxon>
        <taxon>Neoptera</taxon>
        <taxon>Endopterygota</taxon>
        <taxon>Hymenoptera</taxon>
        <taxon>Apocrita</taxon>
        <taxon>Ichneumonoidea</taxon>
        <taxon>Braconidae</taxon>
        <taxon>Opiinae</taxon>
        <taxon>Fopius</taxon>
    </lineage>
</organism>
<feature type="domain" description="AB hydrolase-1" evidence="10">
    <location>
        <begin position="86"/>
        <end position="194"/>
    </location>
</feature>
<feature type="chain" id="PRO_5044541403" description="Lipase" evidence="9">
    <location>
        <begin position="30"/>
        <end position="413"/>
    </location>
</feature>
<dbReference type="Proteomes" id="UP000694866">
    <property type="component" value="Unplaced"/>
</dbReference>
<dbReference type="AlphaFoldDB" id="A0A0C9Q4I3"/>
<keyword evidence="6" id="KW-0325">Glycoprotein</keyword>
<evidence type="ECO:0000256" key="3">
    <source>
        <dbReference type="ARBA" id="ARBA00022801"/>
    </source>
</evidence>
<evidence type="ECO:0000256" key="2">
    <source>
        <dbReference type="ARBA" id="ARBA00022729"/>
    </source>
</evidence>
<keyword evidence="12" id="KW-1185">Reference proteome</keyword>
<protein>
    <recommendedName>
        <fullName evidence="7">Lipase</fullName>
    </recommendedName>
</protein>
<evidence type="ECO:0000313" key="11">
    <source>
        <dbReference type="EMBL" id="JAG78750.1"/>
    </source>
</evidence>
<reference evidence="11" key="1">
    <citation type="submission" date="2015-01" db="EMBL/GenBank/DDBJ databases">
        <title>Transcriptome Assembly of Fopius arisanus.</title>
        <authorList>
            <person name="Geib S."/>
        </authorList>
    </citation>
    <scope>NUCLEOTIDE SEQUENCE</scope>
</reference>
<dbReference type="EMBL" id="GBYB01008983">
    <property type="protein sequence ID" value="JAG78750.1"/>
    <property type="molecule type" value="Transcribed_RNA"/>
</dbReference>
<dbReference type="Gene3D" id="3.40.50.1820">
    <property type="entry name" value="alpha/beta hydrolase"/>
    <property type="match status" value="1"/>
</dbReference>
<dbReference type="KEGG" id="fas:105268757"/>
<dbReference type="InterPro" id="IPR029058">
    <property type="entry name" value="AB_hydrolase_fold"/>
</dbReference>
<proteinExistence type="inferred from homology"/>
<dbReference type="FunFam" id="3.40.50.1820:FF:000057">
    <property type="entry name" value="Lipase"/>
    <property type="match status" value="1"/>
</dbReference>
<evidence type="ECO:0000313" key="12">
    <source>
        <dbReference type="Proteomes" id="UP000694866"/>
    </source>
</evidence>
<comment type="similarity">
    <text evidence="1 7">Belongs to the AB hydrolase superfamily. Lipase family.</text>
</comment>
<gene>
    <name evidence="11" type="primary">Lip3_14</name>
    <name evidence="13" type="synonym">LOC105268757</name>
    <name evidence="11" type="ORF">g.8881</name>
</gene>
<evidence type="ECO:0000259" key="10">
    <source>
        <dbReference type="Pfam" id="PF00561"/>
    </source>
</evidence>
<feature type="active site" description="Charge relay system" evidence="8">
    <location>
        <position position="384"/>
    </location>
</feature>
<evidence type="ECO:0000313" key="13">
    <source>
        <dbReference type="RefSeq" id="XP_011306872.1"/>
    </source>
</evidence>
<dbReference type="PIRSF" id="PIRSF000862">
    <property type="entry name" value="Steryl_ester_lip"/>
    <property type="match status" value="1"/>
</dbReference>
<dbReference type="PANTHER" id="PTHR11005">
    <property type="entry name" value="LYSOSOMAL ACID LIPASE-RELATED"/>
    <property type="match status" value="1"/>
</dbReference>
<dbReference type="Pfam" id="PF00561">
    <property type="entry name" value="Abhydrolase_1"/>
    <property type="match status" value="1"/>
</dbReference>
<dbReference type="RefSeq" id="XP_011306872.1">
    <property type="nucleotide sequence ID" value="XM_011308570.1"/>
</dbReference>
<feature type="signal peptide" evidence="9">
    <location>
        <begin position="1"/>
        <end position="29"/>
    </location>
</feature>
<dbReference type="OrthoDB" id="9974421at2759"/>
<dbReference type="InterPro" id="IPR000073">
    <property type="entry name" value="AB_hydrolase_1"/>
</dbReference>
<reference evidence="13" key="2">
    <citation type="submission" date="2025-04" db="UniProtKB">
        <authorList>
            <consortium name="RefSeq"/>
        </authorList>
    </citation>
    <scope>IDENTIFICATION</scope>
    <source>
        <strain evidence="13">USDA-PBARC FA_bdor</strain>
        <tissue evidence="13">Whole organism</tissue>
    </source>
</reference>
<keyword evidence="2 9" id="KW-0732">Signal</keyword>
<accession>A0A0C9Q4I3</accession>
<evidence type="ECO:0000256" key="9">
    <source>
        <dbReference type="SAM" id="SignalP"/>
    </source>
</evidence>
<dbReference type="SUPFAM" id="SSF53474">
    <property type="entry name" value="alpha/beta-Hydrolases"/>
    <property type="match status" value="1"/>
</dbReference>
<dbReference type="GO" id="GO:0016042">
    <property type="term" value="P:lipid catabolic process"/>
    <property type="evidence" value="ECO:0007669"/>
    <property type="project" value="UniProtKB-KW"/>
</dbReference>
<feature type="active site" description="Charge relay system" evidence="8">
    <location>
        <position position="352"/>
    </location>
</feature>
<evidence type="ECO:0000256" key="7">
    <source>
        <dbReference type="PIRNR" id="PIRNR000862"/>
    </source>
</evidence>
<keyword evidence="4 7" id="KW-0442">Lipid degradation</keyword>
<evidence type="ECO:0000256" key="4">
    <source>
        <dbReference type="ARBA" id="ARBA00022963"/>
    </source>
</evidence>
<dbReference type="InterPro" id="IPR025483">
    <property type="entry name" value="Lipase_euk"/>
</dbReference>
<dbReference type="GeneID" id="105268757"/>
<feature type="active site" description="Nucleophile" evidence="8">
    <location>
        <position position="179"/>
    </location>
</feature>
<evidence type="ECO:0000256" key="1">
    <source>
        <dbReference type="ARBA" id="ARBA00010701"/>
    </source>
</evidence>
<dbReference type="GO" id="GO:0016788">
    <property type="term" value="F:hydrolase activity, acting on ester bonds"/>
    <property type="evidence" value="ECO:0007669"/>
    <property type="project" value="InterPro"/>
</dbReference>
<evidence type="ECO:0000256" key="8">
    <source>
        <dbReference type="PIRSR" id="PIRSR000862-1"/>
    </source>
</evidence>
<sequence length="413" mass="47914">MIDDSTRKTIVFFLLQLVFSLFCIEEVHAEFKKPLNDEIVIPYFMDLIKSHGRAAEWHNVTTEDGFILTVFRLLPNSSDCHQKKRVLFLQHGLAGAADFFIIYGPTQSLAYTLSDAGYDVWLGNFRGNTYSKRHHNFLQDDARFWNFSLDDLALLDLPAMIDYVLKATGQTNLTYVAHSSGCTAVLMLLSDRPEYNQKINLNVMLAPIVFWKFKNPAVSFYTLPFRWVKRILPSAAVQFVPRTMFVRPALDKVCFRSSVPFDVCWSLVDMIAGKDHEQINREIIMKFLDYYPAGTSLKIFYHYIQHIDSGKLRHYDYESRERNVRRYGRAEPPDYNLRKITTQSVIFHALNDPLSTTKDTAVLIAELSNSSMIYEEIRNRKFNHIDFIIAKDAKKFLLDPLVRILRKVHGPQC</sequence>